<evidence type="ECO:0000259" key="4">
    <source>
        <dbReference type="PROSITE" id="PS51675"/>
    </source>
</evidence>
<keyword evidence="1" id="KW-0489">Methyltransferase</keyword>
<protein>
    <recommendedName>
        <fullName evidence="4">SAM-dependent MTase TRM10-type domain-containing protein</fullName>
    </recommendedName>
</protein>
<name>F8AIZ9_PYRYC</name>
<dbReference type="eggNOG" id="arCOG00967">
    <property type="taxonomic scope" value="Archaea"/>
</dbReference>
<dbReference type="KEGG" id="pya:PYCH_07940"/>
<organism evidence="5 6">
    <name type="scientific">Pyrococcus yayanosii (strain CH1 / JCM 16557)</name>
    <dbReference type="NCBI Taxonomy" id="529709"/>
    <lineage>
        <taxon>Archaea</taxon>
        <taxon>Methanobacteriati</taxon>
        <taxon>Methanobacteriota</taxon>
        <taxon>Thermococci</taxon>
        <taxon>Thermococcales</taxon>
        <taxon>Thermococcaceae</taxon>
        <taxon>Pyrococcus</taxon>
    </lineage>
</organism>
<reference evidence="5 6" key="1">
    <citation type="journal article" date="2011" name="J. Bacteriol.">
        <title>Complete genome sequence of the obligate piezophilic hyperthermophilic archaeon Pyrococcus yayanosii CH1.</title>
        <authorList>
            <person name="Jun X."/>
            <person name="Lupeng L."/>
            <person name="Minjuan X."/>
            <person name="Oger P."/>
            <person name="Fengping W."/>
            <person name="Jebbar M."/>
            <person name="Xiang X."/>
        </authorList>
    </citation>
    <scope>NUCLEOTIDE SEQUENCE [LARGE SCALE GENOMIC DNA]</scope>
    <source>
        <strain evidence="6">CH1 / JCM 16557</strain>
    </source>
</reference>
<dbReference type="AlphaFoldDB" id="F8AIZ9"/>
<dbReference type="HOGENOM" id="CLU_061952_0_0_2"/>
<dbReference type="InterPro" id="IPR038459">
    <property type="entry name" value="MT_TRM10-typ_sf"/>
</dbReference>
<gene>
    <name evidence="5" type="ordered locus">PYCH_07940</name>
</gene>
<dbReference type="Proteomes" id="UP000008386">
    <property type="component" value="Chromosome"/>
</dbReference>
<sequence length="372" mass="42588">MNGPGDVLRELLREKGIEAVGSLSKKWPSKGQVDIFQELALMILEGEGAIVELPEETGIAWSLGGKRVAGSRFAFVRPCMFNHYPLVVSRENLLARLPEYPFIIIDLMLWDIHIPKEKGKVALQVRETYSVVRRYLWNRMLAVTWLNGEFERLASFPLNRVKAYSGPTADFLREKGIDEVVLLDPNAEKDLSPDDLSARAFIIGGIVDMKGDKKGTTARIGEAIEEAGIRVRRRRISLRGDVVGVPDRINHIAEILLRMLVLGEDMERAILAVQSPLHARWRLRKEIPKRKIRFLVDGKLYLVVERELYDELSQWLNIRWEDFVKVLRETGIVALERRRIHHLKKISLFKPDGKGGKWVLLLKRAALLCYNC</sequence>
<dbReference type="STRING" id="529709.PYCH_07940"/>
<dbReference type="InterPro" id="IPR028564">
    <property type="entry name" value="MT_TRM10-typ"/>
</dbReference>
<evidence type="ECO:0000256" key="2">
    <source>
        <dbReference type="ARBA" id="ARBA00022679"/>
    </source>
</evidence>
<dbReference type="GO" id="GO:0008175">
    <property type="term" value="F:tRNA methyltransferase activity"/>
    <property type="evidence" value="ECO:0007669"/>
    <property type="project" value="InterPro"/>
</dbReference>
<feature type="domain" description="SAM-dependent MTase TRM10-type" evidence="4">
    <location>
        <begin position="89"/>
        <end position="294"/>
    </location>
</feature>
<evidence type="ECO:0000256" key="3">
    <source>
        <dbReference type="ARBA" id="ARBA00022691"/>
    </source>
</evidence>
<keyword evidence="3" id="KW-0949">S-adenosyl-L-methionine</keyword>
<dbReference type="PIRSF" id="PIRSF018978">
    <property type="entry name" value="tRNA_m1G_mtfrase_arc_prd"/>
    <property type="match status" value="1"/>
</dbReference>
<dbReference type="EMBL" id="CP002779">
    <property type="protein sequence ID" value="AEH24479.1"/>
    <property type="molecule type" value="Genomic_DNA"/>
</dbReference>
<dbReference type="PROSITE" id="PS51675">
    <property type="entry name" value="SAM_MT_TRM10"/>
    <property type="match status" value="1"/>
</dbReference>
<accession>F8AIZ9</accession>
<dbReference type="InterPro" id="IPR053618">
    <property type="entry name" value="tRNA_N1-methyltransferase"/>
</dbReference>
<dbReference type="Gene3D" id="3.40.1280.30">
    <property type="match status" value="1"/>
</dbReference>
<proteinExistence type="predicted"/>
<dbReference type="NCBIfam" id="NF041140">
    <property type="entry name" value="Trm10AGmtase_Thcocales"/>
    <property type="match status" value="1"/>
</dbReference>
<dbReference type="GO" id="GO:0030488">
    <property type="term" value="P:tRNA methylation"/>
    <property type="evidence" value="ECO:0007669"/>
    <property type="project" value="InterPro"/>
</dbReference>
<evidence type="ECO:0000313" key="6">
    <source>
        <dbReference type="Proteomes" id="UP000008386"/>
    </source>
</evidence>
<evidence type="ECO:0000256" key="1">
    <source>
        <dbReference type="ARBA" id="ARBA00022603"/>
    </source>
</evidence>
<keyword evidence="2" id="KW-0808">Transferase</keyword>
<evidence type="ECO:0000313" key="5">
    <source>
        <dbReference type="EMBL" id="AEH24479.1"/>
    </source>
</evidence>
<dbReference type="InterPro" id="IPR016742">
    <property type="entry name" value="tRNA_m1G_mtfrase_arc"/>
</dbReference>
<keyword evidence="6" id="KW-1185">Reference proteome</keyword>